<keyword evidence="2 7" id="KW-0813">Transport</keyword>
<dbReference type="Pfam" id="PF00528">
    <property type="entry name" value="BPD_transp_1"/>
    <property type="match status" value="1"/>
</dbReference>
<keyword evidence="3" id="KW-1003">Cell membrane</keyword>
<proteinExistence type="inferred from homology"/>
<accession>A0A6M7U128</accession>
<feature type="transmembrane region" description="Helical" evidence="7">
    <location>
        <begin position="49"/>
        <end position="76"/>
    </location>
</feature>
<dbReference type="GO" id="GO:0005275">
    <property type="term" value="F:amine transmembrane transporter activity"/>
    <property type="evidence" value="ECO:0007669"/>
    <property type="project" value="TreeGrafter"/>
</dbReference>
<dbReference type="GO" id="GO:0015871">
    <property type="term" value="P:choline transport"/>
    <property type="evidence" value="ECO:0007669"/>
    <property type="project" value="TreeGrafter"/>
</dbReference>
<feature type="transmembrane region" description="Helical" evidence="7">
    <location>
        <begin position="450"/>
        <end position="470"/>
    </location>
</feature>
<name>A0A6M7U128_RHILI</name>
<dbReference type="GO" id="GO:0015226">
    <property type="term" value="F:carnitine transmembrane transporter activity"/>
    <property type="evidence" value="ECO:0007669"/>
    <property type="project" value="TreeGrafter"/>
</dbReference>
<evidence type="ECO:0000256" key="2">
    <source>
        <dbReference type="ARBA" id="ARBA00022448"/>
    </source>
</evidence>
<dbReference type="PANTHER" id="PTHR47737:SF1">
    <property type="entry name" value="GLYCINE BETAINE_PROLINE BETAINE TRANSPORT SYSTEM PERMEASE PROTEIN PROW"/>
    <property type="match status" value="1"/>
</dbReference>
<dbReference type="AlphaFoldDB" id="A0A6M7U128"/>
<evidence type="ECO:0000256" key="5">
    <source>
        <dbReference type="ARBA" id="ARBA00022989"/>
    </source>
</evidence>
<feature type="transmembrane region" description="Helical" evidence="7">
    <location>
        <begin position="157"/>
        <end position="177"/>
    </location>
</feature>
<sequence length="508" mass="53790">MNAYDPVSKQPLEQDRSAENRLVAEFVVQNPAYYVDAFARIRRARNSVWPFNVTAALLGPVWAAARGIVVLFWIAFFLEMFAVVQIGVGVAGNLGTAEQARAERLTKQATAREEQAKAAEAAGADNAAGLKSSAAALQKAADAANSQADAAKGKAPLLIGLGLFTLLLAKLASGFLANRLLERRFARWRSTPTMGHGISYPLSLCALVFCILAYGFSAYRFAGAAPAAWLTVAPSNRDWQAALSSTLDGLMEGISHAGEGFFGAITGAISLVLDGLSYALTGMPWPVTMAIILILAWQLAGPRVAIFTAAALAYLAVLGFWEKSLETVALLGTAAILCLVIGIPLGIWCGRRPRVYTALRPVLDFMQTMPAFVYLIPVIALFGIGKPPGVIATLIFGTPPVVRLTALGLQGVPPAIREAAQAYGATKWFVLTRVDLPLAMPSIMAGINQTILMCLSMVVIASLIGAKGLGEDVLNALQYAAVGQGLMAGFAILLCAMIIDRIVQGRTR</sequence>
<dbReference type="FunFam" id="1.10.3720.10:FF:000001">
    <property type="entry name" value="Glycine betaine ABC transporter, permease"/>
    <property type="match status" value="1"/>
</dbReference>
<dbReference type="InterPro" id="IPR035906">
    <property type="entry name" value="MetI-like_sf"/>
</dbReference>
<feature type="transmembrane region" description="Helical" evidence="7">
    <location>
        <begin position="304"/>
        <end position="321"/>
    </location>
</feature>
<dbReference type="PROSITE" id="PS50928">
    <property type="entry name" value="ABC_TM1"/>
    <property type="match status" value="1"/>
</dbReference>
<evidence type="ECO:0000313" key="9">
    <source>
        <dbReference type="Proteomes" id="UP000093737"/>
    </source>
</evidence>
<keyword evidence="4 7" id="KW-0812">Transmembrane</keyword>
<evidence type="ECO:0000256" key="7">
    <source>
        <dbReference type="RuleBase" id="RU363032"/>
    </source>
</evidence>
<feature type="transmembrane region" description="Helical" evidence="7">
    <location>
        <begin position="276"/>
        <end position="297"/>
    </location>
</feature>
<dbReference type="RefSeq" id="WP_056566277.1">
    <property type="nucleotide sequence ID" value="NZ_CP033334.1"/>
</dbReference>
<dbReference type="Gene3D" id="1.10.3720.10">
    <property type="entry name" value="MetI-like"/>
    <property type="match status" value="1"/>
</dbReference>
<evidence type="ECO:0000256" key="4">
    <source>
        <dbReference type="ARBA" id="ARBA00022692"/>
    </source>
</evidence>
<dbReference type="SUPFAM" id="SSF161098">
    <property type="entry name" value="MetI-like"/>
    <property type="match status" value="1"/>
</dbReference>
<dbReference type="EMBL" id="LYTK01000021">
    <property type="protein sequence ID" value="OBQ60968.1"/>
    <property type="molecule type" value="Genomic_DNA"/>
</dbReference>
<dbReference type="GO" id="GO:0043190">
    <property type="term" value="C:ATP-binding cassette (ABC) transporter complex"/>
    <property type="evidence" value="ECO:0007669"/>
    <property type="project" value="TreeGrafter"/>
</dbReference>
<dbReference type="GO" id="GO:0031460">
    <property type="term" value="P:glycine betaine transport"/>
    <property type="evidence" value="ECO:0007669"/>
    <property type="project" value="TreeGrafter"/>
</dbReference>
<dbReference type="CDD" id="cd06261">
    <property type="entry name" value="TM_PBP2"/>
    <property type="match status" value="1"/>
</dbReference>
<reference evidence="8 9" key="1">
    <citation type="submission" date="2016-05" db="EMBL/GenBank/DDBJ databases">
        <authorList>
            <person name="Ramsay J.P."/>
        </authorList>
    </citation>
    <scope>NUCLEOTIDE SEQUENCE [LARGE SCALE GENOMIC DNA]</scope>
    <source>
        <strain evidence="8 9">NZP2042</strain>
    </source>
</reference>
<keyword evidence="5 7" id="KW-1133">Transmembrane helix</keyword>
<evidence type="ECO:0000256" key="1">
    <source>
        <dbReference type="ARBA" id="ARBA00004651"/>
    </source>
</evidence>
<feature type="transmembrane region" description="Helical" evidence="7">
    <location>
        <begin position="476"/>
        <end position="499"/>
    </location>
</feature>
<gene>
    <name evidence="8" type="ORF">A8145_24030</name>
</gene>
<comment type="similarity">
    <text evidence="7">Belongs to the binding-protein-dependent transport system permease family.</text>
</comment>
<protein>
    <submittedName>
        <fullName evidence="8">Uncharacterized protein</fullName>
    </submittedName>
</protein>
<keyword evidence="6 7" id="KW-0472">Membrane</keyword>
<feature type="transmembrane region" description="Helical" evidence="7">
    <location>
        <begin position="362"/>
        <end position="384"/>
    </location>
</feature>
<evidence type="ECO:0000256" key="3">
    <source>
        <dbReference type="ARBA" id="ARBA00022475"/>
    </source>
</evidence>
<feature type="transmembrane region" description="Helical" evidence="7">
    <location>
        <begin position="198"/>
        <end position="216"/>
    </location>
</feature>
<dbReference type="PANTHER" id="PTHR47737">
    <property type="entry name" value="GLYCINE BETAINE/PROLINE BETAINE TRANSPORT SYSTEM PERMEASE PROTEIN PROW"/>
    <property type="match status" value="1"/>
</dbReference>
<comment type="subcellular location">
    <subcellularLocation>
        <location evidence="1 7">Cell membrane</location>
        <topology evidence="1 7">Multi-pass membrane protein</topology>
    </subcellularLocation>
</comment>
<feature type="transmembrane region" description="Helical" evidence="7">
    <location>
        <begin position="327"/>
        <end position="350"/>
    </location>
</feature>
<evidence type="ECO:0000313" key="8">
    <source>
        <dbReference type="EMBL" id="OBQ60968.1"/>
    </source>
</evidence>
<organism evidence="8 9">
    <name type="scientific">Rhizobium loti</name>
    <name type="common">Mesorhizobium loti</name>
    <dbReference type="NCBI Taxonomy" id="381"/>
    <lineage>
        <taxon>Bacteria</taxon>
        <taxon>Pseudomonadati</taxon>
        <taxon>Pseudomonadota</taxon>
        <taxon>Alphaproteobacteria</taxon>
        <taxon>Hyphomicrobiales</taxon>
        <taxon>Phyllobacteriaceae</taxon>
        <taxon>Mesorhizobium</taxon>
    </lineage>
</organism>
<dbReference type="Proteomes" id="UP000093737">
    <property type="component" value="Unassembled WGS sequence"/>
</dbReference>
<comment type="caution">
    <text evidence="8">The sequence shown here is derived from an EMBL/GenBank/DDBJ whole genome shotgun (WGS) entry which is preliminary data.</text>
</comment>
<dbReference type="InterPro" id="IPR000515">
    <property type="entry name" value="MetI-like"/>
</dbReference>
<evidence type="ECO:0000256" key="6">
    <source>
        <dbReference type="ARBA" id="ARBA00023136"/>
    </source>
</evidence>